<keyword evidence="3" id="KW-1185">Reference proteome</keyword>
<protein>
    <submittedName>
        <fullName evidence="2">Uncharacterized protein</fullName>
    </submittedName>
</protein>
<dbReference type="AlphaFoldDB" id="A0A812LYM2"/>
<gene>
    <name evidence="2" type="ORF">SPIL2461_LOCUS5032</name>
</gene>
<name>A0A812LYM2_SYMPI</name>
<accession>A0A812LYM2</accession>
<feature type="region of interest" description="Disordered" evidence="1">
    <location>
        <begin position="643"/>
        <end position="687"/>
    </location>
</feature>
<evidence type="ECO:0000313" key="2">
    <source>
        <dbReference type="EMBL" id="CAE7254144.1"/>
    </source>
</evidence>
<feature type="compositionally biased region" description="Low complexity" evidence="1">
    <location>
        <begin position="643"/>
        <end position="661"/>
    </location>
</feature>
<evidence type="ECO:0000313" key="3">
    <source>
        <dbReference type="Proteomes" id="UP000649617"/>
    </source>
</evidence>
<reference evidence="2" key="1">
    <citation type="submission" date="2021-02" db="EMBL/GenBank/DDBJ databases">
        <authorList>
            <person name="Dougan E. K."/>
            <person name="Rhodes N."/>
            <person name="Thang M."/>
            <person name="Chan C."/>
        </authorList>
    </citation>
    <scope>NUCLEOTIDE SEQUENCE</scope>
</reference>
<dbReference type="EMBL" id="CAJNIZ010006975">
    <property type="protein sequence ID" value="CAE7254144.1"/>
    <property type="molecule type" value="Genomic_DNA"/>
</dbReference>
<dbReference type="Proteomes" id="UP000649617">
    <property type="component" value="Unassembled WGS sequence"/>
</dbReference>
<feature type="compositionally biased region" description="Acidic residues" evidence="1">
    <location>
        <begin position="662"/>
        <end position="681"/>
    </location>
</feature>
<comment type="caution">
    <text evidence="2">The sequence shown here is derived from an EMBL/GenBank/DDBJ whole genome shotgun (WGS) entry which is preliminary data.</text>
</comment>
<sequence>MYGSTNITTGTMYDWMKCFSSIKSMSAMLNPEQDVYDSNGYTTNKHWVSGPNTVFKSIMDAMYTGTYKGMYDAFFLMEMDAVPLKHYWLEQFETEAHEMPDMNIAVRGSQYLGDKWDLFKHQMPNYLVEHINGNAIYNLNHNWTSYLYTTFTSDSAMMEEMAFDVGFAMITMAAMDGDAKFASGWTSAMGGNMTYNAVSSLVGNYANTLLNKSFEFPTFIRHGSSKNLFSALEDDVTLGVAFFDKRGHLKETVPTHHPFKKILGLAYYDEMDSLETIMGPNGNISMNMTKAQEAPYYHLCEVAKMVDTTWFALTDNYHIVKAPVSVLMEGDKPVLPYVLKDSKYCGERPNCKASLEQAEDLFSINLNYHHDKYEVLYKTADAIQFCKAWDTAVDGKSWSDCSLTFGPTGDDYIAWKISSPASNITDEFMPKDKTRYGWRAWTSLWQPAPVESRTCDTILYGVKEYLETLENISECAVNYVEDAAGCAADSTCSWRPMFESGICMLDYKSVVPQTTVEGAVYSTVEVKMPIVVDDPATITENTTITTAMRSGFADLMGVDLDRVKLTFEEQARRLQMQRRRLSVTLLAVYEITMDTIEAAEELRVAVETTPIAETQRVIKNTVAQAGFQGSFEVRSVQTALVPSASTTTTTTTMSATTTTGAGDDDETTTTTTEDGDGEEEPPSSAVAGTVSAAVLGLATMLLA</sequence>
<organism evidence="2 3">
    <name type="scientific">Symbiodinium pilosum</name>
    <name type="common">Dinoflagellate</name>
    <dbReference type="NCBI Taxonomy" id="2952"/>
    <lineage>
        <taxon>Eukaryota</taxon>
        <taxon>Sar</taxon>
        <taxon>Alveolata</taxon>
        <taxon>Dinophyceae</taxon>
        <taxon>Suessiales</taxon>
        <taxon>Symbiodiniaceae</taxon>
        <taxon>Symbiodinium</taxon>
    </lineage>
</organism>
<evidence type="ECO:0000256" key="1">
    <source>
        <dbReference type="SAM" id="MobiDB-lite"/>
    </source>
</evidence>
<proteinExistence type="predicted"/>